<evidence type="ECO:0000313" key="3">
    <source>
        <dbReference type="Proteomes" id="UP001152797"/>
    </source>
</evidence>
<dbReference type="EMBL" id="CAMXCT020006540">
    <property type="protein sequence ID" value="CAL1168987.1"/>
    <property type="molecule type" value="Genomic_DNA"/>
</dbReference>
<proteinExistence type="predicted"/>
<name>A0A9P1GLJ0_9DINO</name>
<dbReference type="EMBL" id="CAMXCT010006540">
    <property type="protein sequence ID" value="CAI4015612.1"/>
    <property type="molecule type" value="Genomic_DNA"/>
</dbReference>
<dbReference type="OrthoDB" id="446669at2759"/>
<reference evidence="2 3" key="2">
    <citation type="submission" date="2024-05" db="EMBL/GenBank/DDBJ databases">
        <authorList>
            <person name="Chen Y."/>
            <person name="Shah S."/>
            <person name="Dougan E. K."/>
            <person name="Thang M."/>
            <person name="Chan C."/>
        </authorList>
    </citation>
    <scope>NUCLEOTIDE SEQUENCE [LARGE SCALE GENOMIC DNA]</scope>
</reference>
<comment type="caution">
    <text evidence="1">The sequence shown here is derived from an EMBL/GenBank/DDBJ whole genome shotgun (WGS) entry which is preliminary data.</text>
</comment>
<gene>
    <name evidence="1" type="ORF">C1SCF055_LOCUS40432</name>
</gene>
<reference evidence="1" key="1">
    <citation type="submission" date="2022-10" db="EMBL/GenBank/DDBJ databases">
        <authorList>
            <person name="Chen Y."/>
            <person name="Dougan E. K."/>
            <person name="Chan C."/>
            <person name="Rhodes N."/>
            <person name="Thang M."/>
        </authorList>
    </citation>
    <scope>NUCLEOTIDE SEQUENCE</scope>
</reference>
<dbReference type="AlphaFoldDB" id="A0A9P1GLJ0"/>
<protein>
    <submittedName>
        <fullName evidence="1">Uncharacterized protein</fullName>
    </submittedName>
</protein>
<evidence type="ECO:0000313" key="2">
    <source>
        <dbReference type="EMBL" id="CAL4802924.1"/>
    </source>
</evidence>
<dbReference type="EMBL" id="CAMXCT030006540">
    <property type="protein sequence ID" value="CAL4802924.1"/>
    <property type="molecule type" value="Genomic_DNA"/>
</dbReference>
<evidence type="ECO:0000313" key="1">
    <source>
        <dbReference type="EMBL" id="CAI4015612.1"/>
    </source>
</evidence>
<keyword evidence="3" id="KW-1185">Reference proteome</keyword>
<sequence>MEVLPFRSLAPVNEAHTELVRVKEVKREEQLRLMSKRAFQAQQASAAEFRRSMSEGLLKRAGQQATEVKFQNPNTWRYAKPQRQLKHQVLQGDGRPKILSRVFLNGEWTYCA</sequence>
<dbReference type="Proteomes" id="UP001152797">
    <property type="component" value="Unassembled WGS sequence"/>
</dbReference>
<accession>A0A9P1GLJ0</accession>
<organism evidence="1">
    <name type="scientific">Cladocopium goreaui</name>
    <dbReference type="NCBI Taxonomy" id="2562237"/>
    <lineage>
        <taxon>Eukaryota</taxon>
        <taxon>Sar</taxon>
        <taxon>Alveolata</taxon>
        <taxon>Dinophyceae</taxon>
        <taxon>Suessiales</taxon>
        <taxon>Symbiodiniaceae</taxon>
        <taxon>Cladocopium</taxon>
    </lineage>
</organism>